<evidence type="ECO:0000313" key="7">
    <source>
        <dbReference type="Proteomes" id="UP001224644"/>
    </source>
</evidence>
<accession>A0ABT8BLB3</accession>
<reference evidence="7" key="1">
    <citation type="journal article" date="2019" name="Int. J. Syst. Evol. Microbiol.">
        <title>The Global Catalogue of Microorganisms (GCM) 10K type strain sequencing project: providing services to taxonomists for standard genome sequencing and annotation.</title>
        <authorList>
            <consortium name="The Broad Institute Genomics Platform"/>
            <consortium name="The Broad Institute Genome Sequencing Center for Infectious Disease"/>
            <person name="Wu L."/>
            <person name="Ma J."/>
        </authorList>
    </citation>
    <scope>NUCLEOTIDE SEQUENCE [LARGE SCALE GENOMIC DNA]</scope>
    <source>
        <strain evidence="7">CECT 7069</strain>
    </source>
</reference>
<comment type="similarity">
    <text evidence="5">Belongs to the CitG/MdcB family.</text>
</comment>
<dbReference type="HAMAP" id="MF_01883">
    <property type="entry name" value="MdcB"/>
    <property type="match status" value="1"/>
</dbReference>
<dbReference type="PANTHER" id="PTHR30201:SF2">
    <property type="entry name" value="2-(5''-TRIPHOSPHORIBOSYL)-3'-DEPHOSPHOCOENZYME-A SYNTHASE"/>
    <property type="match status" value="1"/>
</dbReference>
<sequence length="279" mass="28569">MLTAARVRPSPGPAQAIAARAVACLRLEVATYPKPGLVSPVDRGAHADMDAALLNQSADTLGPYFAALAEAGARGTGMATLRAIGIAAEAAMLTATNGVNTHRGAIFGLGLLTAAAGFREANGGGRPLGGLVADLWGEAIAAGPVSPHSHGSVAARRYRAGGARREAALGFPTIDTVALPALRHARTLRPDEPEAVRVQLCFALVAVVEDTNLLHRGGPAGLAFARMAARDFLDGGGIGRPDWRLRARAVHEAFVARNLSPGGCADLLAMTLFVDGADP</sequence>
<keyword evidence="7" id="KW-1185">Reference proteome</keyword>
<keyword evidence="3 5" id="KW-0547">Nucleotide-binding</keyword>
<dbReference type="Gene3D" id="1.10.4200.10">
    <property type="entry name" value="Triphosphoribosyl-dephospho-CoA protein"/>
    <property type="match status" value="2"/>
</dbReference>
<dbReference type="EC" id="2.4.2.52" evidence="5"/>
<keyword evidence="4 5" id="KW-0067">ATP-binding</keyword>
<comment type="catalytic activity">
    <reaction evidence="1 5">
        <text>3'-dephospho-CoA + ATP = 2'-(5''-triphospho-alpha-D-ribosyl)-3'-dephospho-CoA + adenine</text>
        <dbReference type="Rhea" id="RHEA:15117"/>
        <dbReference type="ChEBI" id="CHEBI:16708"/>
        <dbReference type="ChEBI" id="CHEBI:30616"/>
        <dbReference type="ChEBI" id="CHEBI:57328"/>
        <dbReference type="ChEBI" id="CHEBI:61378"/>
        <dbReference type="EC" id="2.4.2.52"/>
    </reaction>
</comment>
<keyword evidence="2 5" id="KW-0808">Transferase</keyword>
<dbReference type="PANTHER" id="PTHR30201">
    <property type="entry name" value="TRIPHOSPHORIBOSYL-DEPHOSPHO-COA SYNTHASE"/>
    <property type="match status" value="1"/>
</dbReference>
<dbReference type="InterPro" id="IPR017555">
    <property type="entry name" value="TriPribosyl-deP-CoA_syn"/>
</dbReference>
<dbReference type="GO" id="GO:0016757">
    <property type="term" value="F:glycosyltransferase activity"/>
    <property type="evidence" value="ECO:0007669"/>
    <property type="project" value="UniProtKB-KW"/>
</dbReference>
<dbReference type="Proteomes" id="UP001224644">
    <property type="component" value="Unassembled WGS sequence"/>
</dbReference>
<comment type="function">
    <text evidence="5">Involved in the formation of 2-(5''-phosphoribosyl)-3'-dephosphocoenzyme-A, the prosthetic group of the acyl-carrier protein of the malonate decarboxylase.</text>
</comment>
<gene>
    <name evidence="5 6" type="primary">mdcB</name>
    <name evidence="6" type="ORF">QWZ12_17085</name>
</gene>
<evidence type="ECO:0000256" key="1">
    <source>
        <dbReference type="ARBA" id="ARBA00001210"/>
    </source>
</evidence>
<comment type="caution">
    <text evidence="6">The sequence shown here is derived from an EMBL/GenBank/DDBJ whole genome shotgun (WGS) entry which is preliminary data.</text>
</comment>
<protein>
    <recommendedName>
        <fullName evidence="5">Probable 2-(5''-triphosphoribosyl)-3'-dephosphocoenzyme-A synthase</fullName>
        <shortName evidence="5">2-(5''-triphosphoribosyl)-3'-dephospho-CoA synthase</shortName>
        <ecNumber evidence="5">2.4.2.52</ecNumber>
    </recommendedName>
</protein>
<dbReference type="Pfam" id="PF01874">
    <property type="entry name" value="CitG"/>
    <property type="match status" value="1"/>
</dbReference>
<name>A0ABT8BLB3_9HYPH</name>
<evidence type="ECO:0000256" key="2">
    <source>
        <dbReference type="ARBA" id="ARBA00022679"/>
    </source>
</evidence>
<dbReference type="EMBL" id="JAUFPX010000017">
    <property type="protein sequence ID" value="MDN3592310.1"/>
    <property type="molecule type" value="Genomic_DNA"/>
</dbReference>
<evidence type="ECO:0000256" key="4">
    <source>
        <dbReference type="ARBA" id="ARBA00022840"/>
    </source>
</evidence>
<keyword evidence="6" id="KW-0328">Glycosyltransferase</keyword>
<dbReference type="NCBIfam" id="TIGR03132">
    <property type="entry name" value="malonate_mdcB"/>
    <property type="match status" value="1"/>
</dbReference>
<evidence type="ECO:0000256" key="3">
    <source>
        <dbReference type="ARBA" id="ARBA00022741"/>
    </source>
</evidence>
<evidence type="ECO:0000313" key="6">
    <source>
        <dbReference type="EMBL" id="MDN3592310.1"/>
    </source>
</evidence>
<dbReference type="RefSeq" id="WP_238226796.1">
    <property type="nucleotide sequence ID" value="NZ_BPQD01000020.1"/>
</dbReference>
<organism evidence="6 7">
    <name type="scientific">Methylobacterium adhaesivum</name>
    <dbReference type="NCBI Taxonomy" id="333297"/>
    <lineage>
        <taxon>Bacteria</taxon>
        <taxon>Pseudomonadati</taxon>
        <taxon>Pseudomonadota</taxon>
        <taxon>Alphaproteobacteria</taxon>
        <taxon>Hyphomicrobiales</taxon>
        <taxon>Methylobacteriaceae</taxon>
        <taxon>Methylobacterium</taxon>
    </lineage>
</organism>
<dbReference type="InterPro" id="IPR002736">
    <property type="entry name" value="CitG"/>
</dbReference>
<dbReference type="GO" id="GO:0046917">
    <property type="term" value="F:triphosphoribosyl-dephospho-CoA synthase activity"/>
    <property type="evidence" value="ECO:0007669"/>
    <property type="project" value="UniProtKB-EC"/>
</dbReference>
<evidence type="ECO:0000256" key="5">
    <source>
        <dbReference type="HAMAP-Rule" id="MF_01883"/>
    </source>
</evidence>
<proteinExistence type="inferred from homology"/>